<feature type="compositionally biased region" description="Polar residues" evidence="9">
    <location>
        <begin position="693"/>
        <end position="702"/>
    </location>
</feature>
<feature type="region of interest" description="Disordered" evidence="9">
    <location>
        <begin position="513"/>
        <end position="631"/>
    </location>
</feature>
<keyword evidence="7" id="KW-0694">RNA-binding</keyword>
<dbReference type="SMART" id="SM01125">
    <property type="entry name" value="DCP2"/>
    <property type="match status" value="1"/>
</dbReference>
<dbReference type="Gene3D" id="1.10.10.1050">
    <property type="entry name" value="Dcp2, box A domain"/>
    <property type="match status" value="1"/>
</dbReference>
<name>A0AAJ5YRK6_9BASI</name>
<evidence type="ECO:0000256" key="5">
    <source>
        <dbReference type="ARBA" id="ARBA00022723"/>
    </source>
</evidence>
<evidence type="ECO:0000256" key="1">
    <source>
        <dbReference type="ARBA" id="ARBA00001936"/>
    </source>
</evidence>
<evidence type="ECO:0000259" key="10">
    <source>
        <dbReference type="PROSITE" id="PS51462"/>
    </source>
</evidence>
<evidence type="ECO:0000256" key="3">
    <source>
        <dbReference type="ARBA" id="ARBA00005279"/>
    </source>
</evidence>
<dbReference type="GO" id="GO:0140933">
    <property type="term" value="F:5'-(N(7)-methylguanosine 5'-triphospho)-[mRNA] hydrolase activity"/>
    <property type="evidence" value="ECO:0007669"/>
    <property type="project" value="UniProtKB-EC"/>
</dbReference>
<dbReference type="EMBL" id="CP119943">
    <property type="protein sequence ID" value="WFC97973.1"/>
    <property type="molecule type" value="Genomic_DNA"/>
</dbReference>
<dbReference type="InterPro" id="IPR036189">
    <property type="entry name" value="DCP2_BoxA_sf"/>
</dbReference>
<feature type="region of interest" description="Disordered" evidence="9">
    <location>
        <begin position="650"/>
        <end position="740"/>
    </location>
</feature>
<evidence type="ECO:0000313" key="12">
    <source>
        <dbReference type="Proteomes" id="UP001219567"/>
    </source>
</evidence>
<dbReference type="SUPFAM" id="SSF140586">
    <property type="entry name" value="Dcp2 domain-like"/>
    <property type="match status" value="1"/>
</dbReference>
<dbReference type="Gene3D" id="3.90.79.10">
    <property type="entry name" value="Nucleoside Triphosphate Pyrophosphohydrolase"/>
    <property type="match status" value="1"/>
</dbReference>
<dbReference type="Pfam" id="PF05026">
    <property type="entry name" value="DCP2"/>
    <property type="match status" value="1"/>
</dbReference>
<dbReference type="InterPro" id="IPR007722">
    <property type="entry name" value="DCP2_BoxA"/>
</dbReference>
<dbReference type="GO" id="GO:0003723">
    <property type="term" value="F:RNA binding"/>
    <property type="evidence" value="ECO:0007669"/>
    <property type="project" value="UniProtKB-KW"/>
</dbReference>
<dbReference type="AlphaFoldDB" id="A0AAJ5YRK6"/>
<comment type="similarity">
    <text evidence="3">Belongs to the Nudix hydrolase family. DCP2 subfamily.</text>
</comment>
<feature type="compositionally biased region" description="Basic residues" evidence="9">
    <location>
        <begin position="268"/>
        <end position="277"/>
    </location>
</feature>
<gene>
    <name evidence="11" type="primary">DCP2</name>
    <name evidence="11" type="ORF">MYAM1_000693</name>
</gene>
<evidence type="ECO:0000256" key="6">
    <source>
        <dbReference type="ARBA" id="ARBA00022801"/>
    </source>
</evidence>
<feature type="region of interest" description="Disordered" evidence="9">
    <location>
        <begin position="268"/>
        <end position="310"/>
    </location>
</feature>
<dbReference type="GO" id="GO:0030145">
    <property type="term" value="F:manganese ion binding"/>
    <property type="evidence" value="ECO:0007669"/>
    <property type="project" value="InterPro"/>
</dbReference>
<accession>A0AAJ5YRK6</accession>
<dbReference type="EC" id="3.6.1.62" evidence="11"/>
<dbReference type="InterPro" id="IPR000086">
    <property type="entry name" value="NUDIX_hydrolase_dom"/>
</dbReference>
<proteinExistence type="inferred from homology"/>
<comment type="subcellular location">
    <subcellularLocation>
        <location evidence="2">Cytoplasm</location>
    </subcellularLocation>
</comment>
<keyword evidence="8" id="KW-0464">Manganese</keyword>
<dbReference type="GO" id="GO:0000184">
    <property type="term" value="P:nuclear-transcribed mRNA catabolic process, nonsense-mediated decay"/>
    <property type="evidence" value="ECO:0007669"/>
    <property type="project" value="InterPro"/>
</dbReference>
<evidence type="ECO:0000256" key="7">
    <source>
        <dbReference type="ARBA" id="ARBA00022884"/>
    </source>
</evidence>
<dbReference type="FunFam" id="3.90.79.10:FF:000003">
    <property type="entry name" value="M7GpppN-mRNA hydrolase isoform 2"/>
    <property type="match status" value="1"/>
</dbReference>
<keyword evidence="6 11" id="KW-0378">Hydrolase</keyword>
<feature type="compositionally biased region" description="Low complexity" evidence="9">
    <location>
        <begin position="572"/>
        <end position="591"/>
    </location>
</feature>
<dbReference type="InterPro" id="IPR044099">
    <property type="entry name" value="Dcp2_NUDIX"/>
</dbReference>
<dbReference type="CDD" id="cd03672">
    <property type="entry name" value="NUDIX_Dcp2p_Nudt20"/>
    <property type="match status" value="1"/>
</dbReference>
<protein>
    <submittedName>
        <fullName evidence="11">5'-(N(7)-methylguanosine 5'-triphospho)-[mRNA] hydrolase</fullName>
        <ecNumber evidence="11">3.6.1.62</ecNumber>
    </submittedName>
</protein>
<dbReference type="PANTHER" id="PTHR23114">
    <property type="entry name" value="M7GPPPN-MRNA HYDROLASE"/>
    <property type="match status" value="1"/>
</dbReference>
<feature type="compositionally biased region" description="Low complexity" evidence="9">
    <location>
        <begin position="351"/>
        <end position="368"/>
    </location>
</feature>
<keyword evidence="4" id="KW-0963">Cytoplasm</keyword>
<reference evidence="11 12" key="1">
    <citation type="submission" date="2023-03" db="EMBL/GenBank/DDBJ databases">
        <title>Mating type loci evolution in Malassezia.</title>
        <authorList>
            <person name="Coelho M.A."/>
        </authorList>
    </citation>
    <scope>NUCLEOTIDE SEQUENCE [LARGE SCALE GENOMIC DNA]</scope>
    <source>
        <strain evidence="11 12">CBS 9725</strain>
    </source>
</reference>
<dbReference type="GO" id="GO:0000932">
    <property type="term" value="C:P-body"/>
    <property type="evidence" value="ECO:0007669"/>
    <property type="project" value="TreeGrafter"/>
</dbReference>
<evidence type="ECO:0000313" key="11">
    <source>
        <dbReference type="EMBL" id="WFC97973.1"/>
    </source>
</evidence>
<dbReference type="PROSITE" id="PS51462">
    <property type="entry name" value="NUDIX"/>
    <property type="match status" value="1"/>
</dbReference>
<dbReference type="GO" id="GO:0000290">
    <property type="term" value="P:deadenylation-dependent decapping of nuclear-transcribed mRNA"/>
    <property type="evidence" value="ECO:0007669"/>
    <property type="project" value="InterPro"/>
</dbReference>
<evidence type="ECO:0000256" key="2">
    <source>
        <dbReference type="ARBA" id="ARBA00004496"/>
    </source>
</evidence>
<organism evidence="11 12">
    <name type="scientific">Malassezia yamatoensis</name>
    <dbReference type="NCBI Taxonomy" id="253288"/>
    <lineage>
        <taxon>Eukaryota</taxon>
        <taxon>Fungi</taxon>
        <taxon>Dikarya</taxon>
        <taxon>Basidiomycota</taxon>
        <taxon>Ustilaginomycotina</taxon>
        <taxon>Malasseziomycetes</taxon>
        <taxon>Malasseziales</taxon>
        <taxon>Malasseziaceae</taxon>
        <taxon>Malassezia</taxon>
    </lineage>
</organism>
<dbReference type="InterPro" id="IPR015797">
    <property type="entry name" value="NUDIX_hydrolase-like_dom_sf"/>
</dbReference>
<evidence type="ECO:0000256" key="9">
    <source>
        <dbReference type="SAM" id="MobiDB-lite"/>
    </source>
</evidence>
<feature type="compositionally biased region" description="Polar residues" evidence="9">
    <location>
        <begin position="710"/>
        <end position="730"/>
    </location>
</feature>
<keyword evidence="12" id="KW-1185">Reference proteome</keyword>
<dbReference type="Pfam" id="PF00293">
    <property type="entry name" value="NUDIX"/>
    <property type="match status" value="1"/>
</dbReference>
<keyword evidence="5" id="KW-0479">Metal-binding</keyword>
<dbReference type="InterPro" id="IPR020084">
    <property type="entry name" value="NUDIX_hydrolase_CS"/>
</dbReference>
<sequence>MAKSKAAPPAEASAKSKALQDELENLSCRFIVNLPANELASIERIGFQVEQAHWFYLDFLCPVNSDLPELGLKRFSEEILHVSSLVVPLIRLYMERGPKSLELAFSQFMQYKTRVPVCGAILLNQDWTKVSLIPLTQCVLVKGWAKSASWTFPKGKINQDEPERDCALREVYEETGIDASKLLPPDSRDYFDLTMREQKVRLYIVPGLSEDTPMETQTRREISRIEWFSLSSLPTGKKPKKPSPDMGGKFYLITPFITRLRQWIQANKRTHPQRPPRSHTPQPAGAATADVESDAYQSSSEGLPAAQSAQSAQVPGLIALPLSAQKKMQASRPQTPSSPASGKRYGKGGNKSASKTVTKTSSSASPTSAPVPEPAPSAKKPEKSLLDLLHGSEPVPIPRADTDQDRQDGSTALKNLLGLKPESMQNAHQPWNAASKFAQDAQPMHTHLAGNAGIAPSINPHIMNEWLGAGIHHTQGPWSMALGGVHENAPGTVHQPSHANEQQNHLLQLLSGTDSHHFSGQGHHSQELSNQQPSHTSEELQRSGLPMQPTNSAHAPFLPRGLPNPQPSAYQATPATSSPLTVPSLPTSTPSIHHAPMHHIPQMHTFSHGAPNPGMWQAAPGRSTPTGSYASPVQEQSHQHALLSTLLSPTRSSASPMYPTPWDSHPTNANVGHPSPWPGYRPNDLPNAKSPPANHQTNSLLNIMNGGQLGVSSPQSRPSSGVHSNAQEPTNPLLATLLGK</sequence>
<dbReference type="PROSITE" id="PS00893">
    <property type="entry name" value="NUDIX_BOX"/>
    <property type="match status" value="1"/>
</dbReference>
<feature type="domain" description="Nudix hydrolase" evidence="10">
    <location>
        <begin position="113"/>
        <end position="252"/>
    </location>
</feature>
<feature type="region of interest" description="Disordered" evidence="9">
    <location>
        <begin position="325"/>
        <end position="381"/>
    </location>
</feature>
<dbReference type="SUPFAM" id="SSF55811">
    <property type="entry name" value="Nudix"/>
    <property type="match status" value="1"/>
</dbReference>
<dbReference type="PANTHER" id="PTHR23114:SF17">
    <property type="entry name" value="M7GPPPN-MRNA HYDROLASE"/>
    <property type="match status" value="1"/>
</dbReference>
<evidence type="ECO:0000256" key="4">
    <source>
        <dbReference type="ARBA" id="ARBA00022490"/>
    </source>
</evidence>
<evidence type="ECO:0000256" key="8">
    <source>
        <dbReference type="ARBA" id="ARBA00023211"/>
    </source>
</evidence>
<feature type="compositionally biased region" description="Polar residues" evidence="9">
    <location>
        <begin position="326"/>
        <end position="340"/>
    </location>
</feature>
<comment type="cofactor">
    <cofactor evidence="1">
        <name>Mn(2+)</name>
        <dbReference type="ChEBI" id="CHEBI:29035"/>
    </cofactor>
</comment>
<dbReference type="Proteomes" id="UP001219567">
    <property type="component" value="Chromosome 1"/>
</dbReference>